<reference evidence="1" key="1">
    <citation type="submission" date="2020-02" db="EMBL/GenBank/DDBJ databases">
        <title>Draft genome sequence of Candidatus Afipia apatlaquensis IBT-C3, a potential strain for decolorization of textile dyes.</title>
        <authorList>
            <person name="Sanchez-Reyes A."/>
            <person name="Breton-Deval L."/>
            <person name="Mangelson H."/>
            <person name="Sanchez-Flores A."/>
        </authorList>
    </citation>
    <scope>NUCLEOTIDE SEQUENCE [LARGE SCALE GENOMIC DNA]</scope>
    <source>
        <strain evidence="1">IBT-C3</strain>
    </source>
</reference>
<name>A0A7C9VIK8_9BRAD</name>
<dbReference type="AlphaFoldDB" id="A0A7C9VIK8"/>
<dbReference type="Proteomes" id="UP000480266">
    <property type="component" value="Unassembled WGS sequence"/>
</dbReference>
<dbReference type="GO" id="GO:0003677">
    <property type="term" value="F:DNA binding"/>
    <property type="evidence" value="ECO:0007669"/>
    <property type="project" value="UniProtKB-KW"/>
</dbReference>
<keyword evidence="2" id="KW-1185">Reference proteome</keyword>
<organism evidence="1 2">
    <name type="scientific">Candidatus Afipia apatlaquensis</name>
    <dbReference type="NCBI Taxonomy" id="2712852"/>
    <lineage>
        <taxon>Bacteria</taxon>
        <taxon>Pseudomonadati</taxon>
        <taxon>Pseudomonadota</taxon>
        <taxon>Alphaproteobacteria</taxon>
        <taxon>Hyphomicrobiales</taxon>
        <taxon>Nitrobacteraceae</taxon>
        <taxon>Afipia</taxon>
    </lineage>
</organism>
<evidence type="ECO:0000313" key="2">
    <source>
        <dbReference type="Proteomes" id="UP000480266"/>
    </source>
</evidence>
<keyword evidence="1" id="KW-0238">DNA-binding</keyword>
<sequence>MTIQHRTSQDEVLKFLANPATHGGTSVKRFDTHAAHVFLSGHRALKIKRAIRLPFLDYSTLSKRKKACDEEMNVNRKFAPQIYRRVIPITRDKNGRLHLDGDGLPVEWAVDMVRFNERLTLDHVAEAGPINPGIATAIADVIANAHSESALA</sequence>
<protein>
    <submittedName>
        <fullName evidence="1">DNA-binding protein</fullName>
    </submittedName>
</protein>
<dbReference type="EMBL" id="JAAMRR010001398">
    <property type="protein sequence ID" value="NGX98807.1"/>
    <property type="molecule type" value="Genomic_DNA"/>
</dbReference>
<accession>A0A7C9VIK8</accession>
<comment type="caution">
    <text evidence="1">The sequence shown here is derived from an EMBL/GenBank/DDBJ whole genome shotgun (WGS) entry which is preliminary data.</text>
</comment>
<proteinExistence type="predicted"/>
<gene>
    <name evidence="1" type="ORF">G4V63_27460</name>
</gene>
<evidence type="ECO:0000313" key="1">
    <source>
        <dbReference type="EMBL" id="NGX98807.1"/>
    </source>
</evidence>
<feature type="non-terminal residue" evidence="1">
    <location>
        <position position="152"/>
    </location>
</feature>